<feature type="chain" id="PRO_5006143176" evidence="1">
    <location>
        <begin position="35"/>
        <end position="149"/>
    </location>
</feature>
<evidence type="ECO:0000313" key="4">
    <source>
        <dbReference type="Proteomes" id="UP000034805"/>
    </source>
</evidence>
<comment type="caution">
    <text evidence="3">The sequence shown here is derived from an EMBL/GenBank/DDBJ whole genome shotgun (WGS) entry which is preliminary data.</text>
</comment>
<evidence type="ECO:0000256" key="1">
    <source>
        <dbReference type="SAM" id="SignalP"/>
    </source>
</evidence>
<protein>
    <submittedName>
        <fullName evidence="3">Alpha-elapitoxin-As2a-like</fullName>
    </submittedName>
</protein>
<keyword evidence="1" id="KW-0732">Signal</keyword>
<dbReference type="InterPro" id="IPR016054">
    <property type="entry name" value="LY6_UPA_recep-like"/>
</dbReference>
<reference evidence="3 4" key="1">
    <citation type="submission" date="2015-08" db="EMBL/GenBank/DDBJ databases">
        <title>The genome of the Asian arowana (Scleropages formosus).</title>
        <authorList>
            <person name="Tan M.H."/>
            <person name="Gan H.M."/>
            <person name="Croft L.J."/>
            <person name="Austin C.M."/>
        </authorList>
    </citation>
    <scope>NUCLEOTIDE SEQUENCE [LARGE SCALE GENOMIC DNA]</scope>
    <source>
        <strain evidence="3">Aro1</strain>
    </source>
</reference>
<dbReference type="CDD" id="cd00117">
    <property type="entry name" value="TFP"/>
    <property type="match status" value="1"/>
</dbReference>
<gene>
    <name evidence="3" type="ORF">Z043_118873</name>
</gene>
<dbReference type="Proteomes" id="UP000034805">
    <property type="component" value="Unassembled WGS sequence"/>
</dbReference>
<accession>A0A0P7U618</accession>
<dbReference type="AlphaFoldDB" id="A0A0P7U618"/>
<evidence type="ECO:0000313" key="3">
    <source>
        <dbReference type="EMBL" id="KPP62912.1"/>
    </source>
</evidence>
<sequence>MYGLEKNHHQPRAKMKKILCGVFALGLLLAFADALKCNTCSVGLFGYCFFGSTATCSSNQTSCYTSNAAFTGVSGFSGFATQGCYSGSSPGCNSSYTGTILSATYVVTTTCCSTDNCNPITNGAPGVKVSLTVATSAALLASVWIKLMY</sequence>
<name>A0A0P7U618_SCLFO</name>
<dbReference type="InterPro" id="IPR045860">
    <property type="entry name" value="Snake_toxin-like_sf"/>
</dbReference>
<evidence type="ECO:0000259" key="2">
    <source>
        <dbReference type="Pfam" id="PF00021"/>
    </source>
</evidence>
<feature type="signal peptide" evidence="1">
    <location>
        <begin position="1"/>
        <end position="34"/>
    </location>
</feature>
<dbReference type="EMBL" id="JARO02008293">
    <property type="protein sequence ID" value="KPP62912.1"/>
    <property type="molecule type" value="Genomic_DNA"/>
</dbReference>
<organism evidence="3 4">
    <name type="scientific">Scleropages formosus</name>
    <name type="common">Asian bonytongue</name>
    <name type="synonym">Osteoglossum formosum</name>
    <dbReference type="NCBI Taxonomy" id="113540"/>
    <lineage>
        <taxon>Eukaryota</taxon>
        <taxon>Metazoa</taxon>
        <taxon>Chordata</taxon>
        <taxon>Craniata</taxon>
        <taxon>Vertebrata</taxon>
        <taxon>Euteleostomi</taxon>
        <taxon>Actinopterygii</taxon>
        <taxon>Neopterygii</taxon>
        <taxon>Teleostei</taxon>
        <taxon>Osteoglossocephala</taxon>
        <taxon>Osteoglossomorpha</taxon>
        <taxon>Osteoglossiformes</taxon>
        <taxon>Osteoglossidae</taxon>
        <taxon>Scleropages</taxon>
    </lineage>
</organism>
<dbReference type="Pfam" id="PF00021">
    <property type="entry name" value="UPAR_LY6"/>
    <property type="match status" value="1"/>
</dbReference>
<dbReference type="SUPFAM" id="SSF57302">
    <property type="entry name" value="Snake toxin-like"/>
    <property type="match status" value="1"/>
</dbReference>
<proteinExistence type="predicted"/>
<feature type="domain" description="UPAR/Ly6" evidence="2">
    <location>
        <begin position="34"/>
        <end position="118"/>
    </location>
</feature>
<dbReference type="Gene3D" id="2.10.60.10">
    <property type="entry name" value="CD59"/>
    <property type="match status" value="1"/>
</dbReference>